<dbReference type="EMBL" id="BMAT01000357">
    <property type="protein sequence ID" value="GFR64735.1"/>
    <property type="molecule type" value="Genomic_DNA"/>
</dbReference>
<evidence type="ECO:0000313" key="3">
    <source>
        <dbReference type="Proteomes" id="UP000762676"/>
    </source>
</evidence>
<sequence length="161" mass="18337">MEMKKQVEQKEVVQKKRDGEEKERDGGEKERDGGEKERNGAKKQEMEQKKERDGAEKEGNGAEKERDGAVNAAQCSEVEQHIDAACWYHRKFGDKAKKCLPPCQHKKETGKRQGGPTVASTSAGLRDPQLFVRHGQQHGTPFPREHSYNREENQCLKVTKH</sequence>
<dbReference type="Proteomes" id="UP000762676">
    <property type="component" value="Unassembled WGS sequence"/>
</dbReference>
<evidence type="ECO:0000256" key="1">
    <source>
        <dbReference type="SAM" id="MobiDB-lite"/>
    </source>
</evidence>
<feature type="compositionally biased region" description="Basic and acidic residues" evidence="1">
    <location>
        <begin position="143"/>
        <end position="154"/>
    </location>
</feature>
<feature type="region of interest" description="Disordered" evidence="1">
    <location>
        <begin position="104"/>
        <end position="161"/>
    </location>
</feature>
<proteinExistence type="predicted"/>
<organism evidence="2 3">
    <name type="scientific">Elysia marginata</name>
    <dbReference type="NCBI Taxonomy" id="1093978"/>
    <lineage>
        <taxon>Eukaryota</taxon>
        <taxon>Metazoa</taxon>
        <taxon>Spiralia</taxon>
        <taxon>Lophotrochozoa</taxon>
        <taxon>Mollusca</taxon>
        <taxon>Gastropoda</taxon>
        <taxon>Heterobranchia</taxon>
        <taxon>Euthyneura</taxon>
        <taxon>Panpulmonata</taxon>
        <taxon>Sacoglossa</taxon>
        <taxon>Placobranchoidea</taxon>
        <taxon>Plakobranchidae</taxon>
        <taxon>Elysia</taxon>
    </lineage>
</organism>
<feature type="region of interest" description="Disordered" evidence="1">
    <location>
        <begin position="1"/>
        <end position="73"/>
    </location>
</feature>
<comment type="caution">
    <text evidence="2">The sequence shown here is derived from an EMBL/GenBank/DDBJ whole genome shotgun (WGS) entry which is preliminary data.</text>
</comment>
<protein>
    <submittedName>
        <fullName evidence="2">Uncharacterized protein</fullName>
    </submittedName>
</protein>
<accession>A0AAV4EVW2</accession>
<gene>
    <name evidence="2" type="ORF">ElyMa_000185500</name>
</gene>
<name>A0AAV4EVW2_9GAST</name>
<dbReference type="AlphaFoldDB" id="A0AAV4EVW2"/>
<reference evidence="2 3" key="1">
    <citation type="journal article" date="2021" name="Elife">
        <title>Chloroplast acquisition without the gene transfer in kleptoplastic sea slugs, Plakobranchus ocellatus.</title>
        <authorList>
            <person name="Maeda T."/>
            <person name="Takahashi S."/>
            <person name="Yoshida T."/>
            <person name="Shimamura S."/>
            <person name="Takaki Y."/>
            <person name="Nagai Y."/>
            <person name="Toyoda A."/>
            <person name="Suzuki Y."/>
            <person name="Arimoto A."/>
            <person name="Ishii H."/>
            <person name="Satoh N."/>
            <person name="Nishiyama T."/>
            <person name="Hasebe M."/>
            <person name="Maruyama T."/>
            <person name="Minagawa J."/>
            <person name="Obokata J."/>
            <person name="Shigenobu S."/>
        </authorList>
    </citation>
    <scope>NUCLEOTIDE SEQUENCE [LARGE SCALE GENOMIC DNA]</scope>
</reference>
<evidence type="ECO:0000313" key="2">
    <source>
        <dbReference type="EMBL" id="GFR64735.1"/>
    </source>
</evidence>
<feature type="compositionally biased region" description="Basic and acidic residues" evidence="1">
    <location>
        <begin position="1"/>
        <end position="68"/>
    </location>
</feature>
<keyword evidence="3" id="KW-1185">Reference proteome</keyword>